<keyword evidence="1" id="KW-0378">Hydrolase</keyword>
<dbReference type="InterPro" id="IPR008928">
    <property type="entry name" value="6-hairpin_glycosidase_sf"/>
</dbReference>
<proteinExistence type="predicted"/>
<protein>
    <submittedName>
        <fullName evidence="3">Alpha,alpha-trehalase</fullName>
    </submittedName>
</protein>
<dbReference type="Pfam" id="PF01204">
    <property type="entry name" value="Trehalase"/>
    <property type="match status" value="1"/>
</dbReference>
<dbReference type="PROSITE" id="PS00928">
    <property type="entry name" value="TREHALASE_2"/>
    <property type="match status" value="1"/>
</dbReference>
<accession>A0A3D9KXF0</accession>
<dbReference type="SUPFAM" id="SSF48208">
    <property type="entry name" value="Six-hairpin glycosidases"/>
    <property type="match status" value="1"/>
</dbReference>
<dbReference type="InterPro" id="IPR018232">
    <property type="entry name" value="Glyco_hydro_37_CS"/>
</dbReference>
<evidence type="ECO:0000256" key="2">
    <source>
        <dbReference type="ARBA" id="ARBA00023295"/>
    </source>
</evidence>
<dbReference type="InterPro" id="IPR001661">
    <property type="entry name" value="Glyco_hydro_37"/>
</dbReference>
<keyword evidence="4" id="KW-1185">Reference proteome</keyword>
<dbReference type="RefSeq" id="WP_245986491.1">
    <property type="nucleotide sequence ID" value="NZ_QREG01000024.1"/>
</dbReference>
<dbReference type="PROSITE" id="PS51257">
    <property type="entry name" value="PROKAR_LIPOPROTEIN"/>
    <property type="match status" value="1"/>
</dbReference>
<gene>
    <name evidence="3" type="ORF">C7460_12427</name>
</gene>
<dbReference type="PRINTS" id="PR00744">
    <property type="entry name" value="GLHYDRLASE37"/>
</dbReference>
<dbReference type="AlphaFoldDB" id="A0A3D9KXF0"/>
<evidence type="ECO:0000256" key="1">
    <source>
        <dbReference type="ARBA" id="ARBA00022801"/>
    </source>
</evidence>
<comment type="caution">
    <text evidence="3">The sequence shown here is derived from an EMBL/GenBank/DDBJ whole genome shotgun (WGS) entry which is preliminary data.</text>
</comment>
<sequence length="534" mass="60627">MIRSTKKPLIAGLMALLFFSCTPEKEQATSSASGFYKPWESLGPLFHEVQMAGIYPDSKTFVDCVPKRPPAEILSDYLELREEEVFDLEAFVKANFDAPEVPSNTAYESESEFALHLEEHWDYLTRSSEANDAFSTLIGLPEDYVVPGGRFREIYYWDSYFTMIGLGASGRIDLVEAMVDNFAFLIDSVGFIPNGNRTYYLGRSQPPYFASMVNLLMQLTEEEKGLDYLTAVQREYDFWMEGAEKLSEDQPAINRVVRLTDGTVLNRYWDFLDFPRPESHREDVELAEHLQDAEKPVLYRNLRAGAESGWDYSTRWFEQKDDFGSIRTVDILPVDLNCLMFAMENTLANLYELAGNDIKATGYQVRAEDRKEAIQRVFWNGQVNAFTDYVWTSGELEDQVTMAGAYPLYFLTATPEQARLQAAAQEQHLLQPGGLVTTMLESGQQWDFPNGWAPLQWIGVKGLEHYGHKALADGIKNRWLSINKKVYENTGKMMEKYNVADTTLLAGGGEYPTQDGFGWTNGVVLGFLAEDVAY</sequence>
<dbReference type="NCBIfam" id="NF009774">
    <property type="entry name" value="PRK13271.1"/>
    <property type="match status" value="1"/>
</dbReference>
<dbReference type="PROSITE" id="PS00927">
    <property type="entry name" value="TREHALASE_1"/>
    <property type="match status" value="1"/>
</dbReference>
<evidence type="ECO:0000313" key="3">
    <source>
        <dbReference type="EMBL" id="RED93617.1"/>
    </source>
</evidence>
<dbReference type="EMBL" id="QREG01000024">
    <property type="protein sequence ID" value="RED93617.1"/>
    <property type="molecule type" value="Genomic_DNA"/>
</dbReference>
<name>A0A3D9KXF0_MARFU</name>
<organism evidence="3 4">
    <name type="scientific">Marinoscillum furvescens DSM 4134</name>
    <dbReference type="NCBI Taxonomy" id="1122208"/>
    <lineage>
        <taxon>Bacteria</taxon>
        <taxon>Pseudomonadati</taxon>
        <taxon>Bacteroidota</taxon>
        <taxon>Cytophagia</taxon>
        <taxon>Cytophagales</taxon>
        <taxon>Reichenbachiellaceae</taxon>
        <taxon>Marinoscillum</taxon>
    </lineage>
</organism>
<dbReference type="PANTHER" id="PTHR23403">
    <property type="entry name" value="TREHALASE"/>
    <property type="match status" value="1"/>
</dbReference>
<dbReference type="Gene3D" id="1.50.10.10">
    <property type="match status" value="1"/>
</dbReference>
<dbReference type="GO" id="GO:0005993">
    <property type="term" value="P:trehalose catabolic process"/>
    <property type="evidence" value="ECO:0007669"/>
    <property type="project" value="TreeGrafter"/>
</dbReference>
<dbReference type="GO" id="GO:0004555">
    <property type="term" value="F:alpha,alpha-trehalase activity"/>
    <property type="evidence" value="ECO:0007669"/>
    <property type="project" value="InterPro"/>
</dbReference>
<dbReference type="PANTHER" id="PTHR23403:SF1">
    <property type="entry name" value="TREHALASE"/>
    <property type="match status" value="1"/>
</dbReference>
<dbReference type="InterPro" id="IPR012341">
    <property type="entry name" value="6hp_glycosidase-like_sf"/>
</dbReference>
<dbReference type="NCBIfam" id="NF009773">
    <property type="entry name" value="PRK13270.1"/>
    <property type="match status" value="1"/>
</dbReference>
<reference evidence="3 4" key="1">
    <citation type="submission" date="2018-07" db="EMBL/GenBank/DDBJ databases">
        <title>Genomic Encyclopedia of Type Strains, Phase IV (KMG-IV): sequencing the most valuable type-strain genomes for metagenomic binning, comparative biology and taxonomic classification.</title>
        <authorList>
            <person name="Goeker M."/>
        </authorList>
    </citation>
    <scope>NUCLEOTIDE SEQUENCE [LARGE SCALE GENOMIC DNA]</scope>
    <source>
        <strain evidence="3 4">DSM 4134</strain>
    </source>
</reference>
<evidence type="ECO:0000313" key="4">
    <source>
        <dbReference type="Proteomes" id="UP000256779"/>
    </source>
</evidence>
<dbReference type="Proteomes" id="UP000256779">
    <property type="component" value="Unassembled WGS sequence"/>
</dbReference>
<keyword evidence="2" id="KW-0326">Glycosidase</keyword>